<evidence type="ECO:0000256" key="2">
    <source>
        <dbReference type="SAM" id="MobiDB-lite"/>
    </source>
</evidence>
<feature type="transmembrane region" description="Helical" evidence="3">
    <location>
        <begin position="85"/>
        <end position="103"/>
    </location>
</feature>
<feature type="domain" description="DUF7982" evidence="4">
    <location>
        <begin position="31"/>
        <end position="288"/>
    </location>
</feature>
<dbReference type="Proteomes" id="UP000326170">
    <property type="component" value="Chromosome"/>
</dbReference>
<gene>
    <name evidence="5" type="ORF">GCU68_06785</name>
</gene>
<dbReference type="OrthoDB" id="214277at2157"/>
<dbReference type="InterPro" id="IPR058288">
    <property type="entry name" value="DUF7982"/>
</dbReference>
<evidence type="ECO:0000313" key="5">
    <source>
        <dbReference type="EMBL" id="QFU82257.1"/>
    </source>
</evidence>
<dbReference type="GeneID" id="42300739"/>
<keyword evidence="3" id="KW-1133">Transmembrane helix</keyword>
<evidence type="ECO:0000256" key="1">
    <source>
        <dbReference type="SAM" id="Coils"/>
    </source>
</evidence>
<reference evidence="5 6" key="1">
    <citation type="journal article" date="2007" name="Int. J. Syst. Evol. Microbiol.">
        <title>Natronorubrum sulfidifaciens sp. nov., an extremely haloalkaliphilic archaeon isolated from Aiding salt lake in Xin-Jiang, China.</title>
        <authorList>
            <person name="Cui H.L."/>
            <person name="Tohty D."/>
            <person name="Liu H.C."/>
            <person name="Liu S.J."/>
            <person name="Oren A."/>
            <person name="Zhou P.J."/>
        </authorList>
    </citation>
    <scope>NUCLEOTIDE SEQUENCE [LARGE SCALE GENOMIC DNA]</scope>
    <source>
        <strain evidence="5 6">7-3</strain>
    </source>
</reference>
<feature type="region of interest" description="Disordered" evidence="2">
    <location>
        <begin position="1"/>
        <end position="28"/>
    </location>
</feature>
<feature type="compositionally biased region" description="Acidic residues" evidence="2">
    <location>
        <begin position="19"/>
        <end position="28"/>
    </location>
</feature>
<proteinExistence type="predicted"/>
<keyword evidence="1" id="KW-0175">Coiled coil</keyword>
<feature type="coiled-coil region" evidence="1">
    <location>
        <begin position="29"/>
        <end position="56"/>
    </location>
</feature>
<feature type="transmembrane region" description="Helical" evidence="3">
    <location>
        <begin position="60"/>
        <end position="79"/>
    </location>
</feature>
<evidence type="ECO:0000256" key="3">
    <source>
        <dbReference type="SAM" id="Phobius"/>
    </source>
</evidence>
<protein>
    <recommendedName>
        <fullName evidence="4">DUF7982 domain-containing protein</fullName>
    </recommendedName>
</protein>
<dbReference type="KEGG" id="nas:GCU68_06785"/>
<keyword evidence="6" id="KW-1185">Reference proteome</keyword>
<sequence>MSSNDVEMAEPRSPTTNETDSETTDSDEQLELAAQVEVLTEENRRLREEYVRARQSRYQATALGLAAVGIIAALGGVLFPDARDVLVALGATGLFGAVLTYYLTPSQFVAADVGERVYTAGATNVAAIADELGLRDDRVYVPGKTVPARLYVPQNTAYSVPDDEAGPIVVDDDSRGLLLEATGAELFDEFEQAVTGAIATEPAALASQLTDGLVEQFELAQRADADIDAADGRATISITGSAFGDIDRIDHPIPSFLAVGFAAGLDQPVTLEVTPGDDRADWLVTCRWNPETAPEDE</sequence>
<dbReference type="Pfam" id="PF25939">
    <property type="entry name" value="DUF7982"/>
    <property type="match status" value="1"/>
</dbReference>
<dbReference type="RefSeq" id="WP_152940115.1">
    <property type="nucleotide sequence ID" value="NZ_CP045488.1"/>
</dbReference>
<evidence type="ECO:0000259" key="4">
    <source>
        <dbReference type="Pfam" id="PF25939"/>
    </source>
</evidence>
<keyword evidence="3" id="KW-0472">Membrane</keyword>
<organism evidence="5 6">
    <name type="scientific">Natronorubrum aibiense</name>
    <dbReference type="NCBI Taxonomy" id="348826"/>
    <lineage>
        <taxon>Archaea</taxon>
        <taxon>Methanobacteriati</taxon>
        <taxon>Methanobacteriota</taxon>
        <taxon>Stenosarchaea group</taxon>
        <taxon>Halobacteria</taxon>
        <taxon>Halobacteriales</taxon>
        <taxon>Natrialbaceae</taxon>
        <taxon>Natronorubrum</taxon>
    </lineage>
</organism>
<keyword evidence="3" id="KW-0812">Transmembrane</keyword>
<dbReference type="EMBL" id="CP045488">
    <property type="protein sequence ID" value="QFU82257.1"/>
    <property type="molecule type" value="Genomic_DNA"/>
</dbReference>
<dbReference type="AlphaFoldDB" id="A0A5P9P2D6"/>
<accession>A0A5P9P2D6</accession>
<name>A0A5P9P2D6_9EURY</name>
<evidence type="ECO:0000313" key="6">
    <source>
        <dbReference type="Proteomes" id="UP000326170"/>
    </source>
</evidence>